<keyword evidence="1" id="KW-0175">Coiled coil</keyword>
<sequence>MGQGRDLDKFAKVQAENKKRAMKNYERKLKRLRHKEELKRLENKKKAKK</sequence>
<evidence type="ECO:0000313" key="2">
    <source>
        <dbReference type="EMBL" id="SVD77666.1"/>
    </source>
</evidence>
<dbReference type="AlphaFoldDB" id="A0A382Y2Y2"/>
<name>A0A382Y2Y2_9ZZZZ</name>
<accession>A0A382Y2Y2</accession>
<organism evidence="2">
    <name type="scientific">marine metagenome</name>
    <dbReference type="NCBI Taxonomy" id="408172"/>
    <lineage>
        <taxon>unclassified sequences</taxon>
        <taxon>metagenomes</taxon>
        <taxon>ecological metagenomes</taxon>
    </lineage>
</organism>
<gene>
    <name evidence="2" type="ORF">METZ01_LOCUS430520</name>
</gene>
<feature type="coiled-coil region" evidence="1">
    <location>
        <begin position="15"/>
        <end position="42"/>
    </location>
</feature>
<evidence type="ECO:0000256" key="1">
    <source>
        <dbReference type="SAM" id="Coils"/>
    </source>
</evidence>
<dbReference type="EMBL" id="UINC01172545">
    <property type="protein sequence ID" value="SVD77666.1"/>
    <property type="molecule type" value="Genomic_DNA"/>
</dbReference>
<protein>
    <submittedName>
        <fullName evidence="2">Uncharacterized protein</fullName>
    </submittedName>
</protein>
<reference evidence="2" key="1">
    <citation type="submission" date="2018-05" db="EMBL/GenBank/DDBJ databases">
        <authorList>
            <person name="Lanie J.A."/>
            <person name="Ng W.-L."/>
            <person name="Kazmierczak K.M."/>
            <person name="Andrzejewski T.M."/>
            <person name="Davidsen T.M."/>
            <person name="Wayne K.J."/>
            <person name="Tettelin H."/>
            <person name="Glass J.I."/>
            <person name="Rusch D."/>
            <person name="Podicherti R."/>
            <person name="Tsui H.-C.T."/>
            <person name="Winkler M.E."/>
        </authorList>
    </citation>
    <scope>NUCLEOTIDE SEQUENCE</scope>
</reference>
<proteinExistence type="predicted"/>